<comment type="caution">
    <text evidence="3">The sequence shown here is derived from an EMBL/GenBank/DDBJ whole genome shotgun (WGS) entry which is preliminary data.</text>
</comment>
<keyword evidence="2" id="KW-0472">Membrane</keyword>
<keyword evidence="2" id="KW-0812">Transmembrane</keyword>
<organism evidence="3 4">
    <name type="scientific">Cristinia sonorae</name>
    <dbReference type="NCBI Taxonomy" id="1940300"/>
    <lineage>
        <taxon>Eukaryota</taxon>
        <taxon>Fungi</taxon>
        <taxon>Dikarya</taxon>
        <taxon>Basidiomycota</taxon>
        <taxon>Agaricomycotina</taxon>
        <taxon>Agaricomycetes</taxon>
        <taxon>Agaricomycetidae</taxon>
        <taxon>Agaricales</taxon>
        <taxon>Pleurotineae</taxon>
        <taxon>Stephanosporaceae</taxon>
        <taxon>Cristinia</taxon>
    </lineage>
</organism>
<feature type="region of interest" description="Disordered" evidence="1">
    <location>
        <begin position="192"/>
        <end position="214"/>
    </location>
</feature>
<evidence type="ECO:0000256" key="1">
    <source>
        <dbReference type="SAM" id="MobiDB-lite"/>
    </source>
</evidence>
<protein>
    <submittedName>
        <fullName evidence="3">Uncharacterized protein</fullName>
    </submittedName>
</protein>
<feature type="transmembrane region" description="Helical" evidence="2">
    <location>
        <begin position="37"/>
        <end position="62"/>
    </location>
</feature>
<proteinExistence type="predicted"/>
<name>A0A8K0UUL3_9AGAR</name>
<reference evidence="3" key="1">
    <citation type="journal article" date="2021" name="New Phytol.">
        <title>Evolutionary innovations through gain and loss of genes in the ectomycorrhizal Boletales.</title>
        <authorList>
            <person name="Wu G."/>
            <person name="Miyauchi S."/>
            <person name="Morin E."/>
            <person name="Kuo A."/>
            <person name="Drula E."/>
            <person name="Varga T."/>
            <person name="Kohler A."/>
            <person name="Feng B."/>
            <person name="Cao Y."/>
            <person name="Lipzen A."/>
            <person name="Daum C."/>
            <person name="Hundley H."/>
            <person name="Pangilinan J."/>
            <person name="Johnson J."/>
            <person name="Barry K."/>
            <person name="LaButti K."/>
            <person name="Ng V."/>
            <person name="Ahrendt S."/>
            <person name="Min B."/>
            <person name="Choi I.G."/>
            <person name="Park H."/>
            <person name="Plett J.M."/>
            <person name="Magnuson J."/>
            <person name="Spatafora J.W."/>
            <person name="Nagy L.G."/>
            <person name="Henrissat B."/>
            <person name="Grigoriev I.V."/>
            <person name="Yang Z.L."/>
            <person name="Xu J."/>
            <person name="Martin F.M."/>
        </authorList>
    </citation>
    <scope>NUCLEOTIDE SEQUENCE</scope>
    <source>
        <strain evidence="3">KKN 215</strain>
    </source>
</reference>
<dbReference type="AlphaFoldDB" id="A0A8K0UUL3"/>
<keyword evidence="4" id="KW-1185">Reference proteome</keyword>
<dbReference type="OrthoDB" id="3256943at2759"/>
<evidence type="ECO:0000313" key="3">
    <source>
        <dbReference type="EMBL" id="KAH8104605.1"/>
    </source>
</evidence>
<dbReference type="Proteomes" id="UP000813824">
    <property type="component" value="Unassembled WGS sequence"/>
</dbReference>
<feature type="compositionally biased region" description="Low complexity" evidence="1">
    <location>
        <begin position="1"/>
        <end position="18"/>
    </location>
</feature>
<accession>A0A8K0UUL3</accession>
<feature type="region of interest" description="Disordered" evidence="1">
    <location>
        <begin position="1"/>
        <end position="28"/>
    </location>
</feature>
<sequence length="236" mass="25654">MSSQTTSEVVTSSTSSSPSSPPAFTPPSNGPGNTTPLYLFAFLATLLILLSVSSTIVLRSFYLRRQMRIRYHAAIAAGVIPPPTTRKKDFGPKPVLYDAAIMPALGEKWEHFKPVSARVVNLPSRNRQAQSQAGRPAPIARLRESVSRSWRHIQGLPPRPPRPLSPVSTEPVLKDPLADASRVQVSVLVAMPHPHAGDSKGKGRAESPYWDDEEGIPDVVFGVSQVALKRGEQQPE</sequence>
<evidence type="ECO:0000313" key="4">
    <source>
        <dbReference type="Proteomes" id="UP000813824"/>
    </source>
</evidence>
<dbReference type="EMBL" id="JAEVFJ010000005">
    <property type="protein sequence ID" value="KAH8104605.1"/>
    <property type="molecule type" value="Genomic_DNA"/>
</dbReference>
<feature type="compositionally biased region" description="Basic and acidic residues" evidence="1">
    <location>
        <begin position="195"/>
        <end position="205"/>
    </location>
</feature>
<feature type="compositionally biased region" description="Pro residues" evidence="1">
    <location>
        <begin position="19"/>
        <end position="28"/>
    </location>
</feature>
<gene>
    <name evidence="3" type="ORF">BXZ70DRAFT_1005121</name>
</gene>
<keyword evidence="2" id="KW-1133">Transmembrane helix</keyword>
<evidence type="ECO:0000256" key="2">
    <source>
        <dbReference type="SAM" id="Phobius"/>
    </source>
</evidence>